<organism evidence="2 3">
    <name type="scientific">Fictibacillus marinisediminis</name>
    <dbReference type="NCBI Taxonomy" id="2878389"/>
    <lineage>
        <taxon>Bacteria</taxon>
        <taxon>Bacillati</taxon>
        <taxon>Bacillota</taxon>
        <taxon>Bacilli</taxon>
        <taxon>Bacillales</taxon>
        <taxon>Fictibacillaceae</taxon>
        <taxon>Fictibacillus</taxon>
    </lineage>
</organism>
<proteinExistence type="predicted"/>
<evidence type="ECO:0000313" key="3">
    <source>
        <dbReference type="Proteomes" id="UP001139011"/>
    </source>
</evidence>
<evidence type="ECO:0000256" key="1">
    <source>
        <dbReference type="SAM" id="Phobius"/>
    </source>
</evidence>
<keyword evidence="3" id="KW-1185">Reference proteome</keyword>
<feature type="transmembrane region" description="Helical" evidence="1">
    <location>
        <begin position="6"/>
        <end position="26"/>
    </location>
</feature>
<name>A0A9X1XKW4_9BACL</name>
<dbReference type="EMBL" id="JAIWJX010000004">
    <property type="protein sequence ID" value="MCK6259409.1"/>
    <property type="molecule type" value="Genomic_DNA"/>
</dbReference>
<sequence>MNTTLAKWMTAIIAITIITTPILMYLEAMEREIVDVTLNEATKKAAIDGYFTTETLDSITDNLVKRHKWSPDDIQMEATTVPQPRNEYIEITLSVPRGPLFLFEGLFDNGPKKITKNVRVMSEAIN</sequence>
<dbReference type="Proteomes" id="UP001139011">
    <property type="component" value="Unassembled WGS sequence"/>
</dbReference>
<gene>
    <name evidence="2" type="ORF">LCY76_22820</name>
</gene>
<evidence type="ECO:0000313" key="2">
    <source>
        <dbReference type="EMBL" id="MCK6259409.1"/>
    </source>
</evidence>
<keyword evidence="1" id="KW-1133">Transmembrane helix</keyword>
<dbReference type="RefSeq" id="WP_248254780.1">
    <property type="nucleotide sequence ID" value="NZ_JAIWJX010000004.1"/>
</dbReference>
<protein>
    <submittedName>
        <fullName evidence="2">Uncharacterized protein</fullName>
    </submittedName>
</protein>
<reference evidence="2" key="1">
    <citation type="submission" date="2021-09" db="EMBL/GenBank/DDBJ databases">
        <title>Genome analysis of Fictibacillus sp. KIGAM418 isolated from marine sediment.</title>
        <authorList>
            <person name="Seo M.-J."/>
            <person name="Cho E.-S."/>
            <person name="Hwang C.Y."/>
        </authorList>
    </citation>
    <scope>NUCLEOTIDE SEQUENCE</scope>
    <source>
        <strain evidence="2">KIGAM418</strain>
    </source>
</reference>
<dbReference type="AlphaFoldDB" id="A0A9X1XKW4"/>
<accession>A0A9X1XKW4</accession>
<keyword evidence="1" id="KW-0812">Transmembrane</keyword>
<keyword evidence="1" id="KW-0472">Membrane</keyword>
<comment type="caution">
    <text evidence="2">The sequence shown here is derived from an EMBL/GenBank/DDBJ whole genome shotgun (WGS) entry which is preliminary data.</text>
</comment>